<dbReference type="OrthoDB" id="10266074at2759"/>
<evidence type="ECO:0000256" key="6">
    <source>
        <dbReference type="ARBA" id="ARBA00040136"/>
    </source>
</evidence>
<keyword evidence="9" id="KW-1185">Reference proteome</keyword>
<evidence type="ECO:0000313" key="8">
    <source>
        <dbReference type="EMBL" id="CBJ32252.1"/>
    </source>
</evidence>
<dbReference type="PANTHER" id="PTHR11380:SF5">
    <property type="entry name" value="TRANSCRIPTION INITIATION FACTOR TFIID SUBUNIT 13"/>
    <property type="match status" value="1"/>
</dbReference>
<dbReference type="eggNOG" id="KOG3901">
    <property type="taxonomic scope" value="Eukaryota"/>
</dbReference>
<dbReference type="AlphaFoldDB" id="D7FXB5"/>
<gene>
    <name evidence="8" type="ORF">Esi_0323_0042</name>
</gene>
<dbReference type="GO" id="GO:0006366">
    <property type="term" value="P:transcription by RNA polymerase II"/>
    <property type="evidence" value="ECO:0007669"/>
    <property type="project" value="InterPro"/>
</dbReference>
<keyword evidence="3" id="KW-0804">Transcription</keyword>
<evidence type="ECO:0000256" key="2">
    <source>
        <dbReference type="ARBA" id="ARBA00023015"/>
    </source>
</evidence>
<name>D7FXB5_ECTSI</name>
<dbReference type="InParanoid" id="D7FXB5"/>
<dbReference type="GO" id="GO:0046982">
    <property type="term" value="F:protein heterodimerization activity"/>
    <property type="evidence" value="ECO:0007669"/>
    <property type="project" value="InterPro"/>
</dbReference>
<dbReference type="InterPro" id="IPR003195">
    <property type="entry name" value="TFIID_TAF13"/>
</dbReference>
<evidence type="ECO:0000256" key="4">
    <source>
        <dbReference type="ARBA" id="ARBA00023242"/>
    </source>
</evidence>
<dbReference type="Proteomes" id="UP000002630">
    <property type="component" value="Linkage Group LG03"/>
</dbReference>
<dbReference type="EMBL" id="FN648513">
    <property type="protein sequence ID" value="CBJ32252.1"/>
    <property type="molecule type" value="Genomic_DNA"/>
</dbReference>
<proteinExistence type="inferred from homology"/>
<comment type="subcellular location">
    <subcellularLocation>
        <location evidence="1">Nucleus</location>
    </subcellularLocation>
</comment>
<keyword evidence="4" id="KW-0539">Nucleus</keyword>
<dbReference type="InterPro" id="IPR009072">
    <property type="entry name" value="Histone-fold"/>
</dbReference>
<evidence type="ECO:0000256" key="5">
    <source>
        <dbReference type="ARBA" id="ARBA00038392"/>
    </source>
</evidence>
<comment type="similarity">
    <text evidence="5">Belongs to the TAF13 family.</text>
</comment>
<dbReference type="Pfam" id="PF02269">
    <property type="entry name" value="TFIID-18kDa"/>
    <property type="match status" value="1"/>
</dbReference>
<dbReference type="PANTHER" id="PTHR11380">
    <property type="entry name" value="TRANSCRIPTION INITIATION FACTOR TFIID/SUPT3-RELATED"/>
    <property type="match status" value="1"/>
</dbReference>
<protein>
    <recommendedName>
        <fullName evidence="6">Transcription initiation factor TFIID subunit 13</fullName>
    </recommendedName>
</protein>
<dbReference type="GO" id="GO:0005634">
    <property type="term" value="C:nucleus"/>
    <property type="evidence" value="ECO:0007669"/>
    <property type="project" value="UniProtKB-SubCell"/>
</dbReference>
<dbReference type="Gene3D" id="1.10.20.10">
    <property type="entry name" value="Histone, subunit A"/>
    <property type="match status" value="1"/>
</dbReference>
<reference evidence="8 9" key="1">
    <citation type="journal article" date="2010" name="Nature">
        <title>The Ectocarpus genome and the independent evolution of multicellularity in brown algae.</title>
        <authorList>
            <person name="Cock J.M."/>
            <person name="Sterck L."/>
            <person name="Rouze P."/>
            <person name="Scornet D."/>
            <person name="Allen A.E."/>
            <person name="Amoutzias G."/>
            <person name="Anthouard V."/>
            <person name="Artiguenave F."/>
            <person name="Aury J.M."/>
            <person name="Badger J.H."/>
            <person name="Beszteri B."/>
            <person name="Billiau K."/>
            <person name="Bonnet E."/>
            <person name="Bothwell J.H."/>
            <person name="Bowler C."/>
            <person name="Boyen C."/>
            <person name="Brownlee C."/>
            <person name="Carrano C.J."/>
            <person name="Charrier B."/>
            <person name="Cho G.Y."/>
            <person name="Coelho S.M."/>
            <person name="Collen J."/>
            <person name="Corre E."/>
            <person name="Da Silva C."/>
            <person name="Delage L."/>
            <person name="Delaroque N."/>
            <person name="Dittami S.M."/>
            <person name="Doulbeau S."/>
            <person name="Elias M."/>
            <person name="Farnham G."/>
            <person name="Gachon C.M."/>
            <person name="Gschloessl B."/>
            <person name="Heesch S."/>
            <person name="Jabbari K."/>
            <person name="Jubin C."/>
            <person name="Kawai H."/>
            <person name="Kimura K."/>
            <person name="Kloareg B."/>
            <person name="Kupper F.C."/>
            <person name="Lang D."/>
            <person name="Le Bail A."/>
            <person name="Leblanc C."/>
            <person name="Lerouge P."/>
            <person name="Lohr M."/>
            <person name="Lopez P.J."/>
            <person name="Martens C."/>
            <person name="Maumus F."/>
            <person name="Michel G."/>
            <person name="Miranda-Saavedra D."/>
            <person name="Morales J."/>
            <person name="Moreau H."/>
            <person name="Motomura T."/>
            <person name="Nagasato C."/>
            <person name="Napoli C.A."/>
            <person name="Nelson D.R."/>
            <person name="Nyvall-Collen P."/>
            <person name="Peters A.F."/>
            <person name="Pommier C."/>
            <person name="Potin P."/>
            <person name="Poulain J."/>
            <person name="Quesneville H."/>
            <person name="Read B."/>
            <person name="Rensing S.A."/>
            <person name="Ritter A."/>
            <person name="Rousvoal S."/>
            <person name="Samanta M."/>
            <person name="Samson G."/>
            <person name="Schroeder D.C."/>
            <person name="Segurens B."/>
            <person name="Strittmatter M."/>
            <person name="Tonon T."/>
            <person name="Tregear J.W."/>
            <person name="Valentin K."/>
            <person name="von Dassow P."/>
            <person name="Yamagishi T."/>
            <person name="Van de Peer Y."/>
            <person name="Wincker P."/>
        </authorList>
    </citation>
    <scope>NUCLEOTIDE SEQUENCE [LARGE SCALE GENOMIC DNA]</scope>
    <source>
        <strain evidence="9">Ec32 / CCAP1310/4</strain>
    </source>
</reference>
<organism evidence="8 9">
    <name type="scientific">Ectocarpus siliculosus</name>
    <name type="common">Brown alga</name>
    <name type="synonym">Conferva siliculosa</name>
    <dbReference type="NCBI Taxonomy" id="2880"/>
    <lineage>
        <taxon>Eukaryota</taxon>
        <taxon>Sar</taxon>
        <taxon>Stramenopiles</taxon>
        <taxon>Ochrophyta</taxon>
        <taxon>PX clade</taxon>
        <taxon>Phaeophyceae</taxon>
        <taxon>Ectocarpales</taxon>
        <taxon>Ectocarpaceae</taxon>
        <taxon>Ectocarpus</taxon>
    </lineage>
</organism>
<sequence length="181" mass="19874">MMDDAVLFCQHQDAQQKSSQAGSIADSLPMMMYGFGDEQHPLPETVAYMQEVVGEYVQYVTDKACKAAEVKGKLDTECFVLAVRNDKAKFKRVKELLDMNVHIKNCTRQRYVDDNLTVYHPTFVTRPKVRAIVPLNRLSATALAEPSLPPPPPSPSAAPPVSSSATLVATPPVLQSDGTVR</sequence>
<evidence type="ECO:0000256" key="7">
    <source>
        <dbReference type="SAM" id="MobiDB-lite"/>
    </source>
</evidence>
<dbReference type="CDD" id="cd07978">
    <property type="entry name" value="HFD_TAF13"/>
    <property type="match status" value="1"/>
</dbReference>
<dbReference type="STRING" id="2880.D7FXB5"/>
<feature type="region of interest" description="Disordered" evidence="7">
    <location>
        <begin position="144"/>
        <end position="181"/>
    </location>
</feature>
<accession>D7FXB5</accession>
<evidence type="ECO:0000313" key="9">
    <source>
        <dbReference type="Proteomes" id="UP000002630"/>
    </source>
</evidence>
<dbReference type="EMBL" id="FN649728">
    <property type="protein sequence ID" value="CBJ32252.1"/>
    <property type="molecule type" value="Genomic_DNA"/>
</dbReference>
<feature type="compositionally biased region" description="Low complexity" evidence="7">
    <location>
        <begin position="159"/>
        <end position="169"/>
    </location>
</feature>
<dbReference type="SUPFAM" id="SSF47113">
    <property type="entry name" value="Histone-fold"/>
    <property type="match status" value="1"/>
</dbReference>
<keyword evidence="2" id="KW-0805">Transcription regulation</keyword>
<evidence type="ECO:0000256" key="1">
    <source>
        <dbReference type="ARBA" id="ARBA00004123"/>
    </source>
</evidence>
<feature type="compositionally biased region" description="Pro residues" evidence="7">
    <location>
        <begin position="147"/>
        <end position="158"/>
    </location>
</feature>
<evidence type="ECO:0000256" key="3">
    <source>
        <dbReference type="ARBA" id="ARBA00023163"/>
    </source>
</evidence>